<gene>
    <name evidence="1" type="ORF">CR513_08699</name>
</gene>
<dbReference type="OrthoDB" id="5544992at2759"/>
<organism evidence="1 2">
    <name type="scientific">Mucuna pruriens</name>
    <name type="common">Velvet bean</name>
    <name type="synonym">Dolichos pruriens</name>
    <dbReference type="NCBI Taxonomy" id="157652"/>
    <lineage>
        <taxon>Eukaryota</taxon>
        <taxon>Viridiplantae</taxon>
        <taxon>Streptophyta</taxon>
        <taxon>Embryophyta</taxon>
        <taxon>Tracheophyta</taxon>
        <taxon>Spermatophyta</taxon>
        <taxon>Magnoliopsida</taxon>
        <taxon>eudicotyledons</taxon>
        <taxon>Gunneridae</taxon>
        <taxon>Pentapetalae</taxon>
        <taxon>rosids</taxon>
        <taxon>fabids</taxon>
        <taxon>Fabales</taxon>
        <taxon>Fabaceae</taxon>
        <taxon>Papilionoideae</taxon>
        <taxon>50 kb inversion clade</taxon>
        <taxon>NPAAA clade</taxon>
        <taxon>indigoferoid/millettioid clade</taxon>
        <taxon>Phaseoleae</taxon>
        <taxon>Mucuna</taxon>
    </lineage>
</organism>
<keyword evidence="2" id="KW-1185">Reference proteome</keyword>
<protein>
    <submittedName>
        <fullName evidence="1">Uncharacterized protein</fullName>
    </submittedName>
</protein>
<dbReference type="EMBL" id="QJKJ01001520">
    <property type="protein sequence ID" value="RDY07225.1"/>
    <property type="molecule type" value="Genomic_DNA"/>
</dbReference>
<sequence>MSHIEGSDLLKDDLKFEAWDDDQNYMFYSSIHELWENLIETYSMKKDFAACYDIESKISTLDNEPSH</sequence>
<name>A0A371HWR7_MUCPR</name>
<feature type="non-terminal residue" evidence="1">
    <location>
        <position position="1"/>
    </location>
</feature>
<dbReference type="Proteomes" id="UP000257109">
    <property type="component" value="Unassembled WGS sequence"/>
</dbReference>
<comment type="caution">
    <text evidence="1">The sequence shown here is derived from an EMBL/GenBank/DDBJ whole genome shotgun (WGS) entry which is preliminary data.</text>
</comment>
<accession>A0A371HWR7</accession>
<reference evidence="1" key="1">
    <citation type="submission" date="2018-05" db="EMBL/GenBank/DDBJ databases">
        <title>Draft genome of Mucuna pruriens seed.</title>
        <authorList>
            <person name="Nnadi N.E."/>
            <person name="Vos R."/>
            <person name="Hasami M.H."/>
            <person name="Devisetty U.K."/>
            <person name="Aguiy J.C."/>
        </authorList>
    </citation>
    <scope>NUCLEOTIDE SEQUENCE [LARGE SCALE GENOMIC DNA]</scope>
    <source>
        <strain evidence="1">JCA_2017</strain>
    </source>
</reference>
<evidence type="ECO:0000313" key="2">
    <source>
        <dbReference type="Proteomes" id="UP000257109"/>
    </source>
</evidence>
<evidence type="ECO:0000313" key="1">
    <source>
        <dbReference type="EMBL" id="RDY07225.1"/>
    </source>
</evidence>
<dbReference type="AlphaFoldDB" id="A0A371HWR7"/>
<proteinExistence type="predicted"/>